<gene>
    <name evidence="11" type="ORF">C8N45_103118</name>
</gene>
<sequence length="316" mass="34261">MWDAFGFEFINFYFIPGLVLGCIYALGAIGITLTFGILRFANFAHGEVMMSGAYLTWTVMAIITSVLGIAVHPLVAAVPAGLIVIWLFLLTDKYFYKPFRKADTIKVVMASFGMMLIIRSAVQVIWGPNQLTFVQGIAKPNTVLQSFSQSIDMLLLIPNKHLFIFTGTIVIVIALSYLLNRTRIGKAMRAVSDSPDLAHVTGIDVDQVIRATWIVGGACAMAAGVFLAMDIQMLETTMGFRMLLPMFAAAILGGIGKPYGAVFGGLVIGLAEELSAYPWIGDAPLISPGYKTGVAFAIMVIMLIVRPQGLFKGRSF</sequence>
<feature type="transmembrane region" description="Helical" evidence="10">
    <location>
        <begin position="107"/>
        <end position="126"/>
    </location>
</feature>
<evidence type="ECO:0000256" key="5">
    <source>
        <dbReference type="ARBA" id="ARBA00022692"/>
    </source>
</evidence>
<feature type="transmembrane region" description="Helical" evidence="10">
    <location>
        <begin position="77"/>
        <end position="95"/>
    </location>
</feature>
<comment type="similarity">
    <text evidence="9">Belongs to the binding-protein-dependent transport system permease family. LivHM subfamily.</text>
</comment>
<keyword evidence="7 10" id="KW-1133">Transmembrane helix</keyword>
<dbReference type="GO" id="GO:0015192">
    <property type="term" value="F:L-phenylalanine transmembrane transporter activity"/>
    <property type="evidence" value="ECO:0007669"/>
    <property type="project" value="TreeGrafter"/>
</dbReference>
<dbReference type="CDD" id="cd06582">
    <property type="entry name" value="TM_PBP1_LivH_like"/>
    <property type="match status" value="1"/>
</dbReference>
<evidence type="ECO:0000256" key="9">
    <source>
        <dbReference type="ARBA" id="ARBA00037998"/>
    </source>
</evidence>
<dbReference type="PANTHER" id="PTHR11795:SF371">
    <property type="entry name" value="HIGH-AFFINITY BRANCHED-CHAIN AMINO ACID TRANSPORT SYSTEM PERMEASE PROTEIN LIVH"/>
    <property type="match status" value="1"/>
</dbReference>
<dbReference type="AlphaFoldDB" id="A0A2T6KJW8"/>
<evidence type="ECO:0000256" key="10">
    <source>
        <dbReference type="SAM" id="Phobius"/>
    </source>
</evidence>
<keyword evidence="4" id="KW-0997">Cell inner membrane</keyword>
<evidence type="ECO:0000256" key="2">
    <source>
        <dbReference type="ARBA" id="ARBA00022448"/>
    </source>
</evidence>
<accession>A0A2T6KJW8</accession>
<dbReference type="GO" id="GO:0015188">
    <property type="term" value="F:L-isoleucine transmembrane transporter activity"/>
    <property type="evidence" value="ECO:0007669"/>
    <property type="project" value="TreeGrafter"/>
</dbReference>
<name>A0A2T6KJW8_9RHOB</name>
<reference evidence="11 12" key="1">
    <citation type="submission" date="2018-04" db="EMBL/GenBank/DDBJ databases">
        <title>Genomic Encyclopedia of Archaeal and Bacterial Type Strains, Phase II (KMG-II): from individual species to whole genera.</title>
        <authorList>
            <person name="Goeker M."/>
        </authorList>
    </citation>
    <scope>NUCLEOTIDE SEQUENCE [LARGE SCALE GENOMIC DNA]</scope>
    <source>
        <strain evidence="11 12">DSM 29955</strain>
    </source>
</reference>
<dbReference type="RefSeq" id="WP_108385875.1">
    <property type="nucleotide sequence ID" value="NZ_QBUD01000003.1"/>
</dbReference>
<evidence type="ECO:0000313" key="11">
    <source>
        <dbReference type="EMBL" id="PUB16264.1"/>
    </source>
</evidence>
<feature type="transmembrane region" description="Helical" evidence="10">
    <location>
        <begin position="52"/>
        <end position="71"/>
    </location>
</feature>
<evidence type="ECO:0000256" key="3">
    <source>
        <dbReference type="ARBA" id="ARBA00022475"/>
    </source>
</evidence>
<feature type="transmembrane region" description="Helical" evidence="10">
    <location>
        <begin position="162"/>
        <end position="179"/>
    </location>
</feature>
<evidence type="ECO:0000256" key="8">
    <source>
        <dbReference type="ARBA" id="ARBA00023136"/>
    </source>
</evidence>
<dbReference type="GO" id="GO:0005304">
    <property type="term" value="F:L-valine transmembrane transporter activity"/>
    <property type="evidence" value="ECO:0007669"/>
    <property type="project" value="TreeGrafter"/>
</dbReference>
<dbReference type="GO" id="GO:1903806">
    <property type="term" value="P:L-isoleucine import across plasma membrane"/>
    <property type="evidence" value="ECO:0007669"/>
    <property type="project" value="TreeGrafter"/>
</dbReference>
<dbReference type="GO" id="GO:0005886">
    <property type="term" value="C:plasma membrane"/>
    <property type="evidence" value="ECO:0007669"/>
    <property type="project" value="UniProtKB-SubCell"/>
</dbReference>
<evidence type="ECO:0000313" key="12">
    <source>
        <dbReference type="Proteomes" id="UP000244523"/>
    </source>
</evidence>
<evidence type="ECO:0000256" key="7">
    <source>
        <dbReference type="ARBA" id="ARBA00022989"/>
    </source>
</evidence>
<comment type="subcellular location">
    <subcellularLocation>
        <location evidence="1">Cell membrane</location>
        <topology evidence="1">Multi-pass membrane protein</topology>
    </subcellularLocation>
</comment>
<protein>
    <submittedName>
        <fullName evidence="11">Branched-chain amino acid transport system permease protein</fullName>
    </submittedName>
</protein>
<keyword evidence="3" id="KW-1003">Cell membrane</keyword>
<dbReference type="PANTHER" id="PTHR11795">
    <property type="entry name" value="BRANCHED-CHAIN AMINO ACID TRANSPORT SYSTEM PERMEASE PROTEIN LIVH"/>
    <property type="match status" value="1"/>
</dbReference>
<keyword evidence="8 10" id="KW-0472">Membrane</keyword>
<feature type="transmembrane region" description="Helical" evidence="10">
    <location>
        <begin position="12"/>
        <end position="40"/>
    </location>
</feature>
<dbReference type="GO" id="GO:0015190">
    <property type="term" value="F:L-leucine transmembrane transporter activity"/>
    <property type="evidence" value="ECO:0007669"/>
    <property type="project" value="TreeGrafter"/>
</dbReference>
<feature type="transmembrane region" description="Helical" evidence="10">
    <location>
        <begin position="243"/>
        <end position="268"/>
    </location>
</feature>
<organism evidence="11 12">
    <name type="scientific">Yoonia sediminilitoris</name>
    <dbReference type="NCBI Taxonomy" id="1286148"/>
    <lineage>
        <taxon>Bacteria</taxon>
        <taxon>Pseudomonadati</taxon>
        <taxon>Pseudomonadota</taxon>
        <taxon>Alphaproteobacteria</taxon>
        <taxon>Rhodobacterales</taxon>
        <taxon>Paracoccaceae</taxon>
        <taxon>Yoonia</taxon>
    </lineage>
</organism>
<dbReference type="InterPro" id="IPR001851">
    <property type="entry name" value="ABC_transp_permease"/>
</dbReference>
<dbReference type="InterPro" id="IPR052157">
    <property type="entry name" value="BCAA_transport_permease"/>
</dbReference>
<keyword evidence="12" id="KW-1185">Reference proteome</keyword>
<evidence type="ECO:0000256" key="1">
    <source>
        <dbReference type="ARBA" id="ARBA00004651"/>
    </source>
</evidence>
<dbReference type="Proteomes" id="UP000244523">
    <property type="component" value="Unassembled WGS sequence"/>
</dbReference>
<dbReference type="GO" id="GO:0042941">
    <property type="term" value="P:D-alanine transmembrane transport"/>
    <property type="evidence" value="ECO:0007669"/>
    <property type="project" value="TreeGrafter"/>
</dbReference>
<evidence type="ECO:0000256" key="4">
    <source>
        <dbReference type="ARBA" id="ARBA00022519"/>
    </source>
</evidence>
<dbReference type="GO" id="GO:0015808">
    <property type="term" value="P:L-alanine transport"/>
    <property type="evidence" value="ECO:0007669"/>
    <property type="project" value="TreeGrafter"/>
</dbReference>
<keyword evidence="2" id="KW-0813">Transport</keyword>
<comment type="caution">
    <text evidence="11">The sequence shown here is derived from an EMBL/GenBank/DDBJ whole genome shotgun (WGS) entry which is preliminary data.</text>
</comment>
<dbReference type="EMBL" id="QBUD01000003">
    <property type="protein sequence ID" value="PUB16264.1"/>
    <property type="molecule type" value="Genomic_DNA"/>
</dbReference>
<feature type="transmembrane region" description="Helical" evidence="10">
    <location>
        <begin position="288"/>
        <end position="305"/>
    </location>
</feature>
<proteinExistence type="inferred from homology"/>
<keyword evidence="6" id="KW-0029">Amino-acid transport</keyword>
<evidence type="ECO:0000256" key="6">
    <source>
        <dbReference type="ARBA" id="ARBA00022970"/>
    </source>
</evidence>
<dbReference type="Pfam" id="PF02653">
    <property type="entry name" value="BPD_transp_2"/>
    <property type="match status" value="1"/>
</dbReference>
<keyword evidence="5 10" id="KW-0812">Transmembrane</keyword>
<dbReference type="OrthoDB" id="9807115at2"/>